<feature type="domain" description="Leucine-rich repeat-containing N-terminal plant-type" evidence="13">
    <location>
        <begin position="53"/>
        <end position="87"/>
    </location>
</feature>
<evidence type="ECO:0000256" key="1">
    <source>
        <dbReference type="ARBA" id="ARBA00004251"/>
    </source>
</evidence>
<evidence type="ECO:0000256" key="11">
    <source>
        <dbReference type="SAM" id="Phobius"/>
    </source>
</evidence>
<evidence type="ECO:0000256" key="9">
    <source>
        <dbReference type="ARBA" id="ARBA00023136"/>
    </source>
</evidence>
<protein>
    <submittedName>
        <fullName evidence="15">(wild Malaysian banana) hypothetical protein</fullName>
    </submittedName>
</protein>
<dbReference type="PANTHER" id="PTHR48063:SF112">
    <property type="entry name" value="RECEPTOR LIKE PROTEIN 30-LIKE"/>
    <property type="match status" value="1"/>
</dbReference>
<feature type="transmembrane region" description="Helical" evidence="11">
    <location>
        <begin position="1670"/>
        <end position="1690"/>
    </location>
</feature>
<proteinExistence type="inferred from homology"/>
<dbReference type="InterPro" id="IPR032675">
    <property type="entry name" value="LRR_dom_sf"/>
</dbReference>
<keyword evidence="5 11" id="KW-0812">Transmembrane</keyword>
<comment type="similarity">
    <text evidence="2">Belongs to the RLP family.</text>
</comment>
<feature type="domain" description="Leucine-rich repeat-containing N-terminal plant-type" evidence="13">
    <location>
        <begin position="907"/>
        <end position="944"/>
    </location>
</feature>
<feature type="domain" description="Disease resistance R13L4/SHOC-2-like LRR" evidence="14">
    <location>
        <begin position="1200"/>
        <end position="1311"/>
    </location>
</feature>
<keyword evidence="9 11" id="KW-0472">Membrane</keyword>
<dbReference type="InterPro" id="IPR001611">
    <property type="entry name" value="Leu-rich_rpt"/>
</dbReference>
<dbReference type="SUPFAM" id="SSF52047">
    <property type="entry name" value="RNI-like"/>
    <property type="match status" value="3"/>
</dbReference>
<dbReference type="PRINTS" id="PR00019">
    <property type="entry name" value="LEURICHRPT"/>
</dbReference>
<accession>A0A8D7FDN6</accession>
<dbReference type="InterPro" id="IPR046956">
    <property type="entry name" value="RLP23-like"/>
</dbReference>
<keyword evidence="10" id="KW-0325">Glycoprotein</keyword>
<evidence type="ECO:0000256" key="2">
    <source>
        <dbReference type="ARBA" id="ARBA00009592"/>
    </source>
</evidence>
<dbReference type="GO" id="GO:0005886">
    <property type="term" value="C:plasma membrane"/>
    <property type="evidence" value="ECO:0007669"/>
    <property type="project" value="UniProtKB-SubCell"/>
</dbReference>
<organism evidence="15">
    <name type="scientific">Musa acuminata subsp. malaccensis</name>
    <name type="common">Wild banana</name>
    <name type="synonym">Musa malaccensis</name>
    <dbReference type="NCBI Taxonomy" id="214687"/>
    <lineage>
        <taxon>Eukaryota</taxon>
        <taxon>Viridiplantae</taxon>
        <taxon>Streptophyta</taxon>
        <taxon>Embryophyta</taxon>
        <taxon>Tracheophyta</taxon>
        <taxon>Spermatophyta</taxon>
        <taxon>Magnoliopsida</taxon>
        <taxon>Liliopsida</taxon>
        <taxon>Zingiberales</taxon>
        <taxon>Musaceae</taxon>
        <taxon>Musa</taxon>
    </lineage>
</organism>
<name>A0A8D7FDN6_MUSAM</name>
<feature type="domain" description="Disease resistance R13L4/SHOC-2-like LRR" evidence="14">
    <location>
        <begin position="364"/>
        <end position="463"/>
    </location>
</feature>
<keyword evidence="8 11" id="KW-1133">Transmembrane helix</keyword>
<dbReference type="Pfam" id="PF00560">
    <property type="entry name" value="LRR_1"/>
    <property type="match status" value="15"/>
</dbReference>
<keyword evidence="3" id="KW-1003">Cell membrane</keyword>
<evidence type="ECO:0000256" key="12">
    <source>
        <dbReference type="SAM" id="SignalP"/>
    </source>
</evidence>
<evidence type="ECO:0000256" key="3">
    <source>
        <dbReference type="ARBA" id="ARBA00022475"/>
    </source>
</evidence>
<sequence>MAAAGSGSFQDGRIASKSLMMLVALLLVSCCLGHGFGDEDHVEVEEVGSSCMESERRALLAIKSDMYDPDNWFSSWTGKDCCGWRGVAYDNTTGHVTKLDLRYPYTYTYDMWDVFYDVETIGASKVNPSLQELKHLKYLDLSMNNFSHAPVPTMIASLVHLEYLNLSNAMFDGPIPPQFENLSNLHYLDLHGWYDDLHVDDLDWLSRIPSLKYLDMSYVDLSKATNWFYVINSIPALEVLRLSHADLPYVPSPLPTFNLTTIATLDLSGNSNITSAMLRWLSNATSLENLLLSGCGSLTIESVQVALGALLNLKELDLSGNSLKGEILGILNNVSSRGLKHLDLSSNQLSGDIPPGSLRDLEYLDLSWNFNVIVHILASLGNFTNLRHLGLSDNSISGEIPPTVGDSVRLEFLDLSNNDIIGEIPQSIGNLSNLLELQLSGNKIVGWIPPSIGNLTNLIILDLSYNNIVGSIPETFGALIRMKLLYLDDNQISGEIPSTIGGLQNLQTLILKGNSFTGQIPDTIGRLHSLKFLDISNNNLSGTELPAWLQTQTQLTTLYLCGVGLSGNLPIWFSNFSRGLQSLNMSSNNLRGRLPFAPQLMLDLSNNSFVGPIPPSFTKATSLSLLSLSHNHINDRLPPFFCNMQSLQVLDLSSSHLIGEVPDCQNSFPISLQSLHLNNNNMSGTIPLFLKHCHKLVTLDLGENKLHGRIPTWIGRNLWSLRVLRLRSNVLYGTIPVNIVNLTSLQLLDLSSNNLTGSLPSYLGNFRAMVEIQNDTGSMLHIITYYYEESILMTTKGSTIDYTTILSLPQDQFHTRCAHKSWGFPVVMCLYVHAHRGLLSDPHLRASFLLSARSMATVGSGSFQDRRVASKRLMMLVDLLLVSCCLCYGFGDEDNVEVEGIRSSCMESERRALLAIKSDMYEPDDWFSTWTGKDCCGWRGVACNNITGHVTKLHLRYPYTYHQALETIGGSKVNPSLQELKHLEYLDLIMNNFSGAPVPKMISSLVHLEYLNLSYAMFDGLIPPQFGNLSNLHYLDLHGFLGDLYVDDLDWLSRIPSLKHLDMSLVDLSRASNWFHIVNSISTLEVLHLSTTGLPYAPSPLPPFNLTAIATLDLSQNSNIILTMLRWLSNATSLEYLYLSDCGSLIMEPLQVGLASLSNMKELDLSYNFLRGEILGILSNVSGGLKHLDLSWNYLSGDITQTLRSLRHLEYLTLLGNSNITGHIAYLLGNLTNLRHLGLWDNLISGEIPPTVGNFVQLEYLDLSYNSIAGEIPPSIGNLTGLVILDLSKNFITGQIPSSLGHLTNLESLDLSWNNVVGCIPETFGTLIHMTRLHLSRNQISEQIPESIGDLQNLQFLSLDNNALTGQIPKTIGRLHRLQKLDVSYNNLSGQIRTTMGGLCNLTMLDLSYNNIGGELTNLLDDLSTCSQGASLSSLILEGNNLSGIIPSSMGQLSRLYDLFLTSNSFVLDLSSNDLIGSLPSSLGNFSAMIEIQNDTWSVLHVDNYYYSESILLTTKGEIADYTTVLSLVTFIDLSNNHLSGEIPKELIKLLGLRFLNLSNNHLTGRIPEKIGDMKQLESLDLSVNNLTGEIPSSLSALYFLSHLNLSYNNLSGKIPTSSQLSTFVSWTYLGNKDLCGTPLPDCPVYQTPPDARVKEKNEDDEKLDKLLEYTSIVVGFVVGFWLFTGTLIMKQAIRFAFFRRIDKASDWIYVQFAVKLAKLKSKWQTMT</sequence>
<dbReference type="SMART" id="SM00369">
    <property type="entry name" value="LRR_TYP"/>
    <property type="match status" value="19"/>
</dbReference>
<dbReference type="Pfam" id="PF13855">
    <property type="entry name" value="LRR_8"/>
    <property type="match status" value="2"/>
</dbReference>
<dbReference type="SUPFAM" id="SSF52058">
    <property type="entry name" value="L domain-like"/>
    <property type="match status" value="3"/>
</dbReference>
<comment type="subcellular location">
    <subcellularLocation>
        <location evidence="1">Cell membrane</location>
        <topology evidence="1">Single-pass type I membrane protein</topology>
    </subcellularLocation>
</comment>
<evidence type="ECO:0000256" key="6">
    <source>
        <dbReference type="ARBA" id="ARBA00022729"/>
    </source>
</evidence>
<dbReference type="InterPro" id="IPR055414">
    <property type="entry name" value="LRR_R13L4/SHOC2-like"/>
</dbReference>
<feature type="chain" id="PRO_5034797946" evidence="12">
    <location>
        <begin position="34"/>
        <end position="1728"/>
    </location>
</feature>
<gene>
    <name evidence="15" type="ORF">GSMUA_188850.1</name>
</gene>
<keyword evidence="6 12" id="KW-0732">Signal</keyword>
<evidence type="ECO:0000259" key="13">
    <source>
        <dbReference type="Pfam" id="PF08263"/>
    </source>
</evidence>
<evidence type="ECO:0000256" key="10">
    <source>
        <dbReference type="ARBA" id="ARBA00023180"/>
    </source>
</evidence>
<dbReference type="Pfam" id="PF08263">
    <property type="entry name" value="LRRNT_2"/>
    <property type="match status" value="2"/>
</dbReference>
<dbReference type="FunFam" id="3.80.10.10:FF:000213">
    <property type="entry name" value="Tyrosine-sulfated glycopeptide receptor 1"/>
    <property type="match status" value="1"/>
</dbReference>
<evidence type="ECO:0000256" key="4">
    <source>
        <dbReference type="ARBA" id="ARBA00022614"/>
    </source>
</evidence>
<evidence type="ECO:0000259" key="14">
    <source>
        <dbReference type="Pfam" id="PF23598"/>
    </source>
</evidence>
<evidence type="ECO:0000313" key="15">
    <source>
        <dbReference type="EMBL" id="CAG1851681.1"/>
    </source>
</evidence>
<feature type="signal peptide" evidence="12">
    <location>
        <begin position="1"/>
        <end position="33"/>
    </location>
</feature>
<keyword evidence="7" id="KW-0677">Repeat</keyword>
<dbReference type="Gene3D" id="3.80.10.10">
    <property type="entry name" value="Ribonuclease Inhibitor"/>
    <property type="match status" value="9"/>
</dbReference>
<dbReference type="InterPro" id="IPR003591">
    <property type="entry name" value="Leu-rich_rpt_typical-subtyp"/>
</dbReference>
<reference evidence="15" key="1">
    <citation type="submission" date="2021-03" db="EMBL/GenBank/DDBJ databases">
        <authorList>
            <consortium name="Genoscope - CEA"/>
            <person name="William W."/>
        </authorList>
    </citation>
    <scope>NUCLEOTIDE SEQUENCE</scope>
    <source>
        <strain evidence="15">Doubled-haploid Pahang</strain>
    </source>
</reference>
<dbReference type="InterPro" id="IPR013210">
    <property type="entry name" value="LRR_N_plant-typ"/>
</dbReference>
<dbReference type="EMBL" id="HG996468">
    <property type="protein sequence ID" value="CAG1851681.1"/>
    <property type="molecule type" value="Genomic_DNA"/>
</dbReference>
<evidence type="ECO:0000256" key="7">
    <source>
        <dbReference type="ARBA" id="ARBA00022737"/>
    </source>
</evidence>
<evidence type="ECO:0000256" key="8">
    <source>
        <dbReference type="ARBA" id="ARBA00022989"/>
    </source>
</evidence>
<dbReference type="FunFam" id="3.80.10.10:FF:000905">
    <property type="entry name" value="Receptor-like protein kinase 7"/>
    <property type="match status" value="1"/>
</dbReference>
<evidence type="ECO:0000256" key="5">
    <source>
        <dbReference type="ARBA" id="ARBA00022692"/>
    </source>
</evidence>
<dbReference type="FunFam" id="3.80.10.10:FF:000095">
    <property type="entry name" value="LRR receptor-like serine/threonine-protein kinase GSO1"/>
    <property type="match status" value="2"/>
</dbReference>
<dbReference type="PROSITE" id="PS51450">
    <property type="entry name" value="LRR"/>
    <property type="match status" value="1"/>
</dbReference>
<dbReference type="Pfam" id="PF23598">
    <property type="entry name" value="LRR_14"/>
    <property type="match status" value="2"/>
</dbReference>
<dbReference type="SMART" id="SM00365">
    <property type="entry name" value="LRR_SD22"/>
    <property type="match status" value="12"/>
</dbReference>
<keyword evidence="4" id="KW-0433">Leucine-rich repeat</keyword>
<dbReference type="PANTHER" id="PTHR48063">
    <property type="entry name" value="LRR RECEPTOR-LIKE KINASE"/>
    <property type="match status" value="1"/>
</dbReference>